<keyword evidence="3" id="KW-1185">Reference proteome</keyword>
<gene>
    <name evidence="2" type="ORF">FNH09_09875</name>
</gene>
<dbReference type="RefSeq" id="WP_152886373.1">
    <property type="nucleotide sequence ID" value="NZ_JBHJTU010000038.1"/>
</dbReference>
<organism evidence="2 3">
    <name type="scientific">Streptomyces adustus</name>
    <dbReference type="NCBI Taxonomy" id="1609272"/>
    <lineage>
        <taxon>Bacteria</taxon>
        <taxon>Bacillati</taxon>
        <taxon>Actinomycetota</taxon>
        <taxon>Actinomycetes</taxon>
        <taxon>Kitasatosporales</taxon>
        <taxon>Streptomycetaceae</taxon>
        <taxon>Streptomyces</taxon>
    </lineage>
</organism>
<feature type="chain" id="PRO_5024998625" evidence="1">
    <location>
        <begin position="31"/>
        <end position="129"/>
    </location>
</feature>
<protein>
    <submittedName>
        <fullName evidence="2">Uncharacterized protein</fullName>
    </submittedName>
</protein>
<accession>A0A5N8V9J9</accession>
<comment type="caution">
    <text evidence="2">The sequence shown here is derived from an EMBL/GenBank/DDBJ whole genome shotgun (WGS) entry which is preliminary data.</text>
</comment>
<name>A0A5N8V9J9_9ACTN</name>
<evidence type="ECO:0000313" key="2">
    <source>
        <dbReference type="EMBL" id="MPY31576.1"/>
    </source>
</evidence>
<dbReference type="PROSITE" id="PS51257">
    <property type="entry name" value="PROKAR_LIPOPROTEIN"/>
    <property type="match status" value="1"/>
</dbReference>
<sequence length="129" mass="13952">MNRRKMIAISAATSAVAGVLLLAPASPASAATSCYDSAKTITGTDDNWHWPASDPNYRYTTSYCNDINVKITTTVKVQTCFEPSSGGYYCNSMRTVSANTWGLAATDVKDGTKFWLVFNTSQVRGLVAY</sequence>
<reference evidence="2 3" key="1">
    <citation type="submission" date="2019-07" db="EMBL/GenBank/DDBJ databases">
        <title>New species of Amycolatopsis and Streptomyces.</title>
        <authorList>
            <person name="Duangmal K."/>
            <person name="Teo W.F.A."/>
            <person name="Lipun K."/>
        </authorList>
    </citation>
    <scope>NUCLEOTIDE SEQUENCE [LARGE SCALE GENOMIC DNA]</scope>
    <source>
        <strain evidence="2 3">NBRC 109810</strain>
    </source>
</reference>
<feature type="signal peptide" evidence="1">
    <location>
        <begin position="1"/>
        <end position="30"/>
    </location>
</feature>
<dbReference type="OrthoDB" id="4315969at2"/>
<proteinExistence type="predicted"/>
<evidence type="ECO:0000313" key="3">
    <source>
        <dbReference type="Proteomes" id="UP000325849"/>
    </source>
</evidence>
<keyword evidence="1" id="KW-0732">Signal</keyword>
<dbReference type="AlphaFoldDB" id="A0A5N8V9J9"/>
<dbReference type="Proteomes" id="UP000325849">
    <property type="component" value="Unassembled WGS sequence"/>
</dbReference>
<dbReference type="EMBL" id="VJZD01000028">
    <property type="protein sequence ID" value="MPY31576.1"/>
    <property type="molecule type" value="Genomic_DNA"/>
</dbReference>
<evidence type="ECO:0000256" key="1">
    <source>
        <dbReference type="SAM" id="SignalP"/>
    </source>
</evidence>